<evidence type="ECO:0000313" key="6">
    <source>
        <dbReference type="Proteomes" id="UP000822688"/>
    </source>
</evidence>
<evidence type="ECO:0000313" key="5">
    <source>
        <dbReference type="EMBL" id="KAG0558153.1"/>
    </source>
</evidence>
<comment type="subcellular location">
    <subcellularLocation>
        <location evidence="1">Nucleus</location>
    </subcellularLocation>
</comment>
<evidence type="ECO:0000256" key="3">
    <source>
        <dbReference type="SAM" id="MobiDB-lite"/>
    </source>
</evidence>
<sequence>MSASNSESESQRSGEEDERTENGHSHEENGHSYEENENVNENGASTWRAGKAPLTPAFPISRVRRLVKSGGDVQWVGVEAGFLIAKAAEVFLEKMVEDAFDKMLEKRQHSILYPHLSSHVASSERLEFLSDFVPIKIPGETALANIKMANQ</sequence>
<comment type="caution">
    <text evidence="5">The sequence shown here is derived from an EMBL/GenBank/DDBJ whole genome shotgun (WGS) entry which is preliminary data.</text>
</comment>
<dbReference type="GO" id="GO:0046982">
    <property type="term" value="F:protein heterodimerization activity"/>
    <property type="evidence" value="ECO:0007669"/>
    <property type="project" value="InterPro"/>
</dbReference>
<name>A0A8T0GGL0_CERPU</name>
<dbReference type="GO" id="GO:0000976">
    <property type="term" value="F:transcription cis-regulatory region binding"/>
    <property type="evidence" value="ECO:0007669"/>
    <property type="project" value="TreeGrafter"/>
</dbReference>
<feature type="compositionally biased region" description="Basic and acidic residues" evidence="3">
    <location>
        <begin position="9"/>
        <end position="34"/>
    </location>
</feature>
<dbReference type="InterPro" id="IPR009072">
    <property type="entry name" value="Histone-fold"/>
</dbReference>
<dbReference type="InterPro" id="IPR003958">
    <property type="entry name" value="CBFA_NFYB_domain"/>
</dbReference>
<protein>
    <recommendedName>
        <fullName evidence="4">Transcription factor CBF/NF-Y/archaeal histone domain-containing protein</fullName>
    </recommendedName>
</protein>
<dbReference type="PANTHER" id="PTHR10252">
    <property type="entry name" value="HISTONE-LIKE TRANSCRIPTION FACTOR CCAAT-RELATED"/>
    <property type="match status" value="1"/>
</dbReference>
<evidence type="ECO:0000256" key="1">
    <source>
        <dbReference type="ARBA" id="ARBA00004123"/>
    </source>
</evidence>
<organism evidence="5 6">
    <name type="scientific">Ceratodon purpureus</name>
    <name type="common">Fire moss</name>
    <name type="synonym">Dicranum purpureum</name>
    <dbReference type="NCBI Taxonomy" id="3225"/>
    <lineage>
        <taxon>Eukaryota</taxon>
        <taxon>Viridiplantae</taxon>
        <taxon>Streptophyta</taxon>
        <taxon>Embryophyta</taxon>
        <taxon>Bryophyta</taxon>
        <taxon>Bryophytina</taxon>
        <taxon>Bryopsida</taxon>
        <taxon>Dicranidae</taxon>
        <taxon>Pseudoditrichales</taxon>
        <taxon>Ditrichaceae</taxon>
        <taxon>Ceratodon</taxon>
    </lineage>
</organism>
<dbReference type="PANTHER" id="PTHR10252:SF93">
    <property type="entry name" value="DNA POLYMERASE II SUBUNIT B3-1"/>
    <property type="match status" value="1"/>
</dbReference>
<dbReference type="InterPro" id="IPR050568">
    <property type="entry name" value="Transcr_DNA_Rep_Reg"/>
</dbReference>
<dbReference type="Pfam" id="PF00808">
    <property type="entry name" value="CBFD_NFYB_HMF"/>
    <property type="match status" value="1"/>
</dbReference>
<keyword evidence="6" id="KW-1185">Reference proteome</keyword>
<gene>
    <name evidence="5" type="ORF">KC19_10G008500</name>
</gene>
<dbReference type="SUPFAM" id="SSF47113">
    <property type="entry name" value="Histone-fold"/>
    <property type="match status" value="1"/>
</dbReference>
<dbReference type="GO" id="GO:0006355">
    <property type="term" value="P:regulation of DNA-templated transcription"/>
    <property type="evidence" value="ECO:0007669"/>
    <property type="project" value="TreeGrafter"/>
</dbReference>
<dbReference type="Proteomes" id="UP000822688">
    <property type="component" value="Chromosome 10"/>
</dbReference>
<accession>A0A8T0GGL0</accession>
<keyword evidence="2" id="KW-0539">Nucleus</keyword>
<feature type="domain" description="Transcription factor CBF/NF-Y/archaeal histone" evidence="4">
    <location>
        <begin position="58"/>
        <end position="118"/>
    </location>
</feature>
<reference evidence="5" key="1">
    <citation type="submission" date="2020-06" db="EMBL/GenBank/DDBJ databases">
        <title>WGS assembly of Ceratodon purpureus strain R40.</title>
        <authorList>
            <person name="Carey S.B."/>
            <person name="Jenkins J."/>
            <person name="Shu S."/>
            <person name="Lovell J.T."/>
            <person name="Sreedasyam A."/>
            <person name="Maumus F."/>
            <person name="Tiley G.P."/>
            <person name="Fernandez-Pozo N."/>
            <person name="Barry K."/>
            <person name="Chen C."/>
            <person name="Wang M."/>
            <person name="Lipzen A."/>
            <person name="Daum C."/>
            <person name="Saski C.A."/>
            <person name="Payton A.C."/>
            <person name="Mcbreen J.C."/>
            <person name="Conrad R.E."/>
            <person name="Kollar L.M."/>
            <person name="Olsson S."/>
            <person name="Huttunen S."/>
            <person name="Landis J.B."/>
            <person name="Wickett N.J."/>
            <person name="Johnson M.G."/>
            <person name="Rensing S.A."/>
            <person name="Grimwood J."/>
            <person name="Schmutz J."/>
            <person name="Mcdaniel S.F."/>
        </authorList>
    </citation>
    <scope>NUCLEOTIDE SEQUENCE</scope>
    <source>
        <strain evidence="5">R40</strain>
    </source>
</reference>
<dbReference type="AlphaFoldDB" id="A0A8T0GGL0"/>
<evidence type="ECO:0000256" key="2">
    <source>
        <dbReference type="ARBA" id="ARBA00023242"/>
    </source>
</evidence>
<dbReference type="Gene3D" id="1.10.20.10">
    <property type="entry name" value="Histone, subunit A"/>
    <property type="match status" value="1"/>
</dbReference>
<proteinExistence type="predicted"/>
<dbReference type="GO" id="GO:0005634">
    <property type="term" value="C:nucleus"/>
    <property type="evidence" value="ECO:0007669"/>
    <property type="project" value="UniProtKB-SubCell"/>
</dbReference>
<feature type="region of interest" description="Disordered" evidence="3">
    <location>
        <begin position="1"/>
        <end position="51"/>
    </location>
</feature>
<dbReference type="EMBL" id="CM026431">
    <property type="protein sequence ID" value="KAG0558153.1"/>
    <property type="molecule type" value="Genomic_DNA"/>
</dbReference>
<evidence type="ECO:0000259" key="4">
    <source>
        <dbReference type="Pfam" id="PF00808"/>
    </source>
</evidence>